<dbReference type="EMBL" id="PYHS01000003">
    <property type="protein sequence ID" value="PSR64755.1"/>
    <property type="molecule type" value="Genomic_DNA"/>
</dbReference>
<dbReference type="InterPro" id="IPR006680">
    <property type="entry name" value="Amidohydro-rel"/>
</dbReference>
<dbReference type="PANTHER" id="PTHR21240">
    <property type="entry name" value="2-AMINO-3-CARBOXYLMUCONATE-6-SEMIALDEHYDE DECARBOXYLASE"/>
    <property type="match status" value="1"/>
</dbReference>
<dbReference type="SUPFAM" id="SSF51556">
    <property type="entry name" value="Metallo-dependent hydrolases"/>
    <property type="match status" value="1"/>
</dbReference>
<proteinExistence type="predicted"/>
<evidence type="ECO:0000256" key="1">
    <source>
        <dbReference type="ARBA" id="ARBA00023239"/>
    </source>
</evidence>
<reference evidence="3 4" key="1">
    <citation type="submission" date="2018-02" db="EMBL/GenBank/DDBJ databases">
        <title>8 Nocardia nova and 1 Nocardia cyriacigeorgica strain used for evolution to TMP-SMX.</title>
        <authorList>
            <person name="Mehta H."/>
            <person name="Weng J."/>
            <person name="Shamoo Y."/>
        </authorList>
    </citation>
    <scope>NUCLEOTIDE SEQUENCE [LARGE SCALE GENOMIC DNA]</scope>
    <source>
        <strain evidence="3 4">ATCC 33727</strain>
    </source>
</reference>
<evidence type="ECO:0000259" key="2">
    <source>
        <dbReference type="Pfam" id="PF04909"/>
    </source>
</evidence>
<dbReference type="GO" id="GO:0016787">
    <property type="term" value="F:hydrolase activity"/>
    <property type="evidence" value="ECO:0007669"/>
    <property type="project" value="UniProtKB-KW"/>
</dbReference>
<name>A0A2T2ZAG8_9NOCA</name>
<dbReference type="InterPro" id="IPR032465">
    <property type="entry name" value="ACMSD"/>
</dbReference>
<dbReference type="AlphaFoldDB" id="A0A2T2ZAG8"/>
<feature type="domain" description="Amidohydrolase-related" evidence="2">
    <location>
        <begin position="100"/>
        <end position="392"/>
    </location>
</feature>
<dbReference type="GO" id="GO:0005737">
    <property type="term" value="C:cytoplasm"/>
    <property type="evidence" value="ECO:0007669"/>
    <property type="project" value="TreeGrafter"/>
</dbReference>
<keyword evidence="3" id="KW-0378">Hydrolase</keyword>
<accession>A0A2T2ZAG8</accession>
<organism evidence="3 4">
    <name type="scientific">Nocardia nova</name>
    <dbReference type="NCBI Taxonomy" id="37330"/>
    <lineage>
        <taxon>Bacteria</taxon>
        <taxon>Bacillati</taxon>
        <taxon>Actinomycetota</taxon>
        <taxon>Actinomycetes</taxon>
        <taxon>Mycobacteriales</taxon>
        <taxon>Nocardiaceae</taxon>
        <taxon>Nocardia</taxon>
    </lineage>
</organism>
<dbReference type="GO" id="GO:0019748">
    <property type="term" value="P:secondary metabolic process"/>
    <property type="evidence" value="ECO:0007669"/>
    <property type="project" value="TreeGrafter"/>
</dbReference>
<evidence type="ECO:0000313" key="3">
    <source>
        <dbReference type="EMBL" id="PSR64755.1"/>
    </source>
</evidence>
<protein>
    <submittedName>
        <fullName evidence="3">Amidohydrolase</fullName>
    </submittedName>
</protein>
<dbReference type="PANTHER" id="PTHR21240:SF28">
    <property type="entry name" value="ISO-OROTATE DECARBOXYLASE (EUROFUNG)"/>
    <property type="match status" value="1"/>
</dbReference>
<evidence type="ECO:0000313" key="4">
    <source>
        <dbReference type="Proteomes" id="UP000241647"/>
    </source>
</evidence>
<dbReference type="GO" id="GO:0016831">
    <property type="term" value="F:carboxy-lyase activity"/>
    <property type="evidence" value="ECO:0007669"/>
    <property type="project" value="InterPro"/>
</dbReference>
<comment type="caution">
    <text evidence="3">The sequence shown here is derived from an EMBL/GenBank/DDBJ whole genome shotgun (WGS) entry which is preliminary data.</text>
</comment>
<keyword evidence="1" id="KW-0456">Lyase</keyword>
<dbReference type="Pfam" id="PF04909">
    <property type="entry name" value="Amidohydro_2"/>
    <property type="match status" value="1"/>
</dbReference>
<sequence>MTKIELPYQLFDADNHLYETKEALTRYLPKEFEGAIQYVEINGRTKIAVLGQISEYIPNPTFEVVARPGAMEEYFKNGNPEGKSRREIFGKPMRSIPAFHEPGPRLELMNELQLDRTLMFPTLASLIEERMRHHPDLIHAVVHSLNQWLLEEWGFNYKDRIFTVPVVSLPIVEKAIEELDWCVEHGAKAILVRPAPVPGLRGPRSFALPEFDPFWKRVVEHDVLVTMHSSDSGYSRFNTEWEGGNVEMLPFKTNTFRMTTEWRPIQDAVASWVCHGALFRHPELKVAVIENGASWLAPLLENLHDVYKKAPEGFGFQDPVEAVKRSIHVSPFWEEDLQAIADLIGVENVLFGSDYPHPEGLAEPARYINEIKDMPLANQEKIMGGNLARLLKV</sequence>
<dbReference type="Gene3D" id="3.20.20.140">
    <property type="entry name" value="Metal-dependent hydrolases"/>
    <property type="match status" value="1"/>
</dbReference>
<dbReference type="Proteomes" id="UP000241647">
    <property type="component" value="Unassembled WGS sequence"/>
</dbReference>
<dbReference type="RefSeq" id="WP_063031937.1">
    <property type="nucleotide sequence ID" value="NZ_PYHS01000003.1"/>
</dbReference>
<dbReference type="InterPro" id="IPR032466">
    <property type="entry name" value="Metal_Hydrolase"/>
</dbReference>
<gene>
    <name evidence="3" type="ORF">C8259_07075</name>
</gene>